<keyword evidence="7 14" id="KW-1133">Transmembrane helix</keyword>
<evidence type="ECO:0000313" key="16">
    <source>
        <dbReference type="EMBL" id="KAA8568677.1"/>
    </source>
</evidence>
<keyword evidence="17" id="KW-1185">Reference proteome</keyword>
<evidence type="ECO:0000256" key="13">
    <source>
        <dbReference type="PIRSR" id="PIRSR602401-1"/>
    </source>
</evidence>
<dbReference type="GO" id="GO:0016705">
    <property type="term" value="F:oxidoreductase activity, acting on paired donors, with incorporation or reduction of molecular oxygen"/>
    <property type="evidence" value="ECO:0007669"/>
    <property type="project" value="InterPro"/>
</dbReference>
<protein>
    <recommendedName>
        <fullName evidence="18">Cytochrome P450</fullName>
    </recommendedName>
</protein>
<evidence type="ECO:0000256" key="3">
    <source>
        <dbReference type="ARBA" id="ARBA00010617"/>
    </source>
</evidence>
<dbReference type="PANTHER" id="PTHR24305:SF187">
    <property type="entry name" value="P450, PUTATIVE (EUROFUNG)-RELATED"/>
    <property type="match status" value="1"/>
</dbReference>
<keyword evidence="5 14" id="KW-0812">Transmembrane</keyword>
<dbReference type="GO" id="GO:0016020">
    <property type="term" value="C:membrane"/>
    <property type="evidence" value="ECO:0007669"/>
    <property type="project" value="UniProtKB-SubCell"/>
</dbReference>
<feature type="binding site" description="axial binding residue" evidence="13">
    <location>
        <position position="461"/>
    </location>
    <ligand>
        <name>heme</name>
        <dbReference type="ChEBI" id="CHEBI:30413"/>
    </ligand>
    <ligandPart>
        <name>Fe</name>
        <dbReference type="ChEBI" id="CHEBI:18248"/>
    </ligandPart>
</feature>
<evidence type="ECO:0000256" key="11">
    <source>
        <dbReference type="ARBA" id="ARBA00023033"/>
    </source>
</evidence>
<dbReference type="CDD" id="cd11061">
    <property type="entry name" value="CYP67-like"/>
    <property type="match status" value="1"/>
</dbReference>
<comment type="cofactor">
    <cofactor evidence="1 13">
        <name>heme</name>
        <dbReference type="ChEBI" id="CHEBI:30413"/>
    </cofactor>
</comment>
<evidence type="ECO:0008006" key="18">
    <source>
        <dbReference type="Google" id="ProtNLM"/>
    </source>
</evidence>
<evidence type="ECO:0000256" key="8">
    <source>
        <dbReference type="ARBA" id="ARBA00023002"/>
    </source>
</evidence>
<dbReference type="InterPro" id="IPR050121">
    <property type="entry name" value="Cytochrome_P450_monoxygenase"/>
</dbReference>
<evidence type="ECO:0000256" key="7">
    <source>
        <dbReference type="ARBA" id="ARBA00022989"/>
    </source>
</evidence>
<dbReference type="GO" id="GO:0005506">
    <property type="term" value="F:iron ion binding"/>
    <property type="evidence" value="ECO:0007669"/>
    <property type="project" value="InterPro"/>
</dbReference>
<dbReference type="GO" id="GO:0004497">
    <property type="term" value="F:monooxygenase activity"/>
    <property type="evidence" value="ECO:0007669"/>
    <property type="project" value="UniProtKB-KW"/>
</dbReference>
<evidence type="ECO:0000256" key="12">
    <source>
        <dbReference type="ARBA" id="ARBA00023136"/>
    </source>
</evidence>
<dbReference type="PRINTS" id="PR00385">
    <property type="entry name" value="P450"/>
</dbReference>
<evidence type="ECO:0000256" key="6">
    <source>
        <dbReference type="ARBA" id="ARBA00022723"/>
    </source>
</evidence>
<gene>
    <name evidence="16" type="ORF">EYC84_007681</name>
</gene>
<evidence type="ECO:0000256" key="1">
    <source>
        <dbReference type="ARBA" id="ARBA00001971"/>
    </source>
</evidence>
<dbReference type="GO" id="GO:1902181">
    <property type="term" value="P:verruculogen biosynthetic process"/>
    <property type="evidence" value="ECO:0007669"/>
    <property type="project" value="UniProtKB-ARBA"/>
</dbReference>
<comment type="caution">
    <text evidence="16">The sequence shown here is derived from an EMBL/GenBank/DDBJ whole genome shotgun (WGS) entry which is preliminary data.</text>
</comment>
<evidence type="ECO:0000256" key="2">
    <source>
        <dbReference type="ARBA" id="ARBA00004370"/>
    </source>
</evidence>
<dbReference type="Proteomes" id="UP000322873">
    <property type="component" value="Unassembled WGS sequence"/>
</dbReference>
<keyword evidence="9 13" id="KW-0408">Iron</keyword>
<dbReference type="InterPro" id="IPR002401">
    <property type="entry name" value="Cyt_P450_E_grp-I"/>
</dbReference>
<name>A0A5M9JIX6_MONFR</name>
<dbReference type="PRINTS" id="PR00463">
    <property type="entry name" value="EP450I"/>
</dbReference>
<evidence type="ECO:0000256" key="15">
    <source>
        <dbReference type="SAM" id="SignalP"/>
    </source>
</evidence>
<keyword evidence="15" id="KW-0732">Signal</keyword>
<evidence type="ECO:0000256" key="14">
    <source>
        <dbReference type="SAM" id="Phobius"/>
    </source>
</evidence>
<evidence type="ECO:0000313" key="17">
    <source>
        <dbReference type="Proteomes" id="UP000322873"/>
    </source>
</evidence>
<comment type="subcellular location">
    <subcellularLocation>
        <location evidence="2">Membrane</location>
    </subcellularLocation>
</comment>
<dbReference type="SUPFAM" id="SSF48264">
    <property type="entry name" value="Cytochrome P450"/>
    <property type="match status" value="1"/>
</dbReference>
<keyword evidence="10" id="KW-0843">Virulence</keyword>
<dbReference type="InterPro" id="IPR036396">
    <property type="entry name" value="Cyt_P450_sf"/>
</dbReference>
<evidence type="ECO:0000256" key="9">
    <source>
        <dbReference type="ARBA" id="ARBA00023004"/>
    </source>
</evidence>
<evidence type="ECO:0000256" key="4">
    <source>
        <dbReference type="ARBA" id="ARBA00022617"/>
    </source>
</evidence>
<dbReference type="EMBL" id="VICG01000009">
    <property type="protein sequence ID" value="KAA8568677.1"/>
    <property type="molecule type" value="Genomic_DNA"/>
</dbReference>
<accession>A0A5M9JIX6</accession>
<dbReference type="GO" id="GO:0020037">
    <property type="term" value="F:heme binding"/>
    <property type="evidence" value="ECO:0007669"/>
    <property type="project" value="InterPro"/>
</dbReference>
<keyword evidence="8" id="KW-0560">Oxidoreductase</keyword>
<organism evidence="16 17">
    <name type="scientific">Monilinia fructicola</name>
    <name type="common">Brown rot fungus</name>
    <name type="synonym">Ciboria fructicola</name>
    <dbReference type="NCBI Taxonomy" id="38448"/>
    <lineage>
        <taxon>Eukaryota</taxon>
        <taxon>Fungi</taxon>
        <taxon>Dikarya</taxon>
        <taxon>Ascomycota</taxon>
        <taxon>Pezizomycotina</taxon>
        <taxon>Leotiomycetes</taxon>
        <taxon>Helotiales</taxon>
        <taxon>Sclerotiniaceae</taxon>
        <taxon>Monilinia</taxon>
    </lineage>
</organism>
<dbReference type="Pfam" id="PF00067">
    <property type="entry name" value="p450"/>
    <property type="match status" value="1"/>
</dbReference>
<dbReference type="InterPro" id="IPR001128">
    <property type="entry name" value="Cyt_P450"/>
</dbReference>
<proteinExistence type="inferred from homology"/>
<feature type="signal peptide" evidence="15">
    <location>
        <begin position="1"/>
        <end position="31"/>
    </location>
</feature>
<sequence>MQSLQWLLAAFSSPLLVSLALLALDVASSYGEVAKLTTVIVASFFASLVSSIVIYRVLFHPLRRFPGPFAAKLTKLSHVWRLRGTSDNYLQAHRLHATFGDIVRVGPNELSIVKPGAVKALMGQGSKCTKSPWYDVVGLPHTTTHLERDRVRHGKRRKVWDRAFSAKALRNYEGRITSYADELVSRLDAFEGKPVNVTHWFNAYAFDVIGDLAFGKSFDMLKTGEKHHALKLLQEGMAPLGILTPIPWVFPILIKIPRVMDGFNDFIAFCSEKIDIRRANEPDVPDIMSWLIDAHENDPDPIHKDPRWLYGDSRLAIIAGSDTTSTTLTYLFYHLCLEPHHTTKLREELEPIFTSGAPNECREIQDAPYLNGVINETLRLHPAVPSGPLRQTPPDGLTIDGTYIPGNITISAPAWSIGRLESCYPSPHEFLPTRWFPDPSNARSLLDRSVFAPFSGGPYSCVGKQLALMELRAVVARVVTRFDVRFAAGERGTKLLGREGARVGKEERAGEGHQDSKEFFTLELGDLMLVFAERG</sequence>
<reference evidence="16 17" key="1">
    <citation type="submission" date="2019-06" db="EMBL/GenBank/DDBJ databases">
        <title>Genome Sequence of the Brown Rot Fungal Pathogen Monilinia fructicola.</title>
        <authorList>
            <person name="De Miccolis Angelini R.M."/>
            <person name="Landi L."/>
            <person name="Abate D."/>
            <person name="Pollastro S."/>
            <person name="Romanazzi G."/>
            <person name="Faretra F."/>
        </authorList>
    </citation>
    <scope>NUCLEOTIDE SEQUENCE [LARGE SCALE GENOMIC DNA]</scope>
    <source>
        <strain evidence="16 17">Mfrc123</strain>
    </source>
</reference>
<keyword evidence="11" id="KW-0503">Monooxygenase</keyword>
<dbReference type="Gene3D" id="1.10.630.10">
    <property type="entry name" value="Cytochrome P450"/>
    <property type="match status" value="1"/>
</dbReference>
<keyword evidence="4 13" id="KW-0349">Heme</keyword>
<feature type="transmembrane region" description="Helical" evidence="14">
    <location>
        <begin position="39"/>
        <end position="59"/>
    </location>
</feature>
<evidence type="ECO:0000256" key="10">
    <source>
        <dbReference type="ARBA" id="ARBA00023026"/>
    </source>
</evidence>
<dbReference type="PANTHER" id="PTHR24305">
    <property type="entry name" value="CYTOCHROME P450"/>
    <property type="match status" value="1"/>
</dbReference>
<keyword evidence="12 14" id="KW-0472">Membrane</keyword>
<dbReference type="VEuPathDB" id="FungiDB:MFRU_012g01910"/>
<comment type="similarity">
    <text evidence="3">Belongs to the cytochrome P450 family.</text>
</comment>
<dbReference type="AlphaFoldDB" id="A0A5M9JIX6"/>
<evidence type="ECO:0000256" key="5">
    <source>
        <dbReference type="ARBA" id="ARBA00022692"/>
    </source>
</evidence>
<keyword evidence="6 13" id="KW-0479">Metal-binding</keyword>
<feature type="chain" id="PRO_5024454481" description="Cytochrome P450" evidence="15">
    <location>
        <begin position="32"/>
        <end position="535"/>
    </location>
</feature>
<dbReference type="FunFam" id="1.10.630.10:FF:000063">
    <property type="entry name" value="Cytochrome P450 monooxygenase"/>
    <property type="match status" value="1"/>
</dbReference>